<keyword evidence="4" id="KW-0677">Repeat</keyword>
<evidence type="ECO:0000256" key="3">
    <source>
        <dbReference type="ARBA" id="ARBA00022692"/>
    </source>
</evidence>
<keyword evidence="2" id="KW-1003">Cell membrane</keyword>
<dbReference type="Proteomes" id="UP000324726">
    <property type="component" value="Unassembled WGS sequence"/>
</dbReference>
<dbReference type="GO" id="GO:0005886">
    <property type="term" value="C:plasma membrane"/>
    <property type="evidence" value="ECO:0007669"/>
    <property type="project" value="UniProtKB-SubCell"/>
</dbReference>
<protein>
    <submittedName>
        <fullName evidence="12">HlyC/CorC family transporter</fullName>
    </submittedName>
</protein>
<dbReference type="Pfam" id="PF00571">
    <property type="entry name" value="CBS"/>
    <property type="match status" value="1"/>
</dbReference>
<evidence type="ECO:0000256" key="7">
    <source>
        <dbReference type="PROSITE-ProRule" id="PRU00703"/>
    </source>
</evidence>
<keyword evidence="3 8" id="KW-0812">Transmembrane</keyword>
<dbReference type="InterPro" id="IPR051676">
    <property type="entry name" value="UPF0053_domain"/>
</dbReference>
<accession>A0A5D4G0T6</accession>
<dbReference type="SUPFAM" id="SSF54631">
    <property type="entry name" value="CBS-domain pair"/>
    <property type="match status" value="1"/>
</dbReference>
<organism evidence="12 13">
    <name type="scientific">Corynebacterium urealyticum</name>
    <dbReference type="NCBI Taxonomy" id="43771"/>
    <lineage>
        <taxon>Bacteria</taxon>
        <taxon>Bacillati</taxon>
        <taxon>Actinomycetota</taxon>
        <taxon>Actinomycetes</taxon>
        <taxon>Mycobacteriales</taxon>
        <taxon>Corynebacteriaceae</taxon>
        <taxon>Corynebacterium</taxon>
    </lineage>
</organism>
<dbReference type="RefSeq" id="WP_148811884.1">
    <property type="nucleotide sequence ID" value="NZ_VSZI01000001.1"/>
</dbReference>
<dbReference type="InterPro" id="IPR000644">
    <property type="entry name" value="CBS_dom"/>
</dbReference>
<dbReference type="CDD" id="cd04590">
    <property type="entry name" value="CBS_pair_CorC_HlyC_assoc"/>
    <property type="match status" value="1"/>
</dbReference>
<keyword evidence="7" id="KW-0129">CBS domain</keyword>
<dbReference type="InterPro" id="IPR044751">
    <property type="entry name" value="Ion_transp-like_CBS"/>
</dbReference>
<feature type="domain" description="CBS" evidence="10">
    <location>
        <begin position="221"/>
        <end position="282"/>
    </location>
</feature>
<proteinExistence type="predicted"/>
<reference evidence="12 13" key="1">
    <citation type="submission" date="2019-08" db="EMBL/GenBank/DDBJ databases">
        <title>Draft genome of C. urealyticum strain VH4248.</title>
        <authorList>
            <person name="Navas J."/>
        </authorList>
    </citation>
    <scope>NUCLEOTIDE SEQUENCE [LARGE SCALE GENOMIC DNA]</scope>
    <source>
        <strain evidence="12 13">VH4248</strain>
    </source>
</reference>
<dbReference type="InterPro" id="IPR046342">
    <property type="entry name" value="CBS_dom_sf"/>
</dbReference>
<name>A0A5D4G0T6_9CORY</name>
<evidence type="ECO:0000256" key="1">
    <source>
        <dbReference type="ARBA" id="ARBA00004651"/>
    </source>
</evidence>
<evidence type="ECO:0000256" key="4">
    <source>
        <dbReference type="ARBA" id="ARBA00022737"/>
    </source>
</evidence>
<dbReference type="Gene3D" id="3.10.580.10">
    <property type="entry name" value="CBS-domain"/>
    <property type="match status" value="1"/>
</dbReference>
<dbReference type="Pfam" id="PF01595">
    <property type="entry name" value="CNNM"/>
    <property type="match status" value="1"/>
</dbReference>
<evidence type="ECO:0000256" key="6">
    <source>
        <dbReference type="ARBA" id="ARBA00023136"/>
    </source>
</evidence>
<evidence type="ECO:0000256" key="2">
    <source>
        <dbReference type="ARBA" id="ARBA00022475"/>
    </source>
</evidence>
<feature type="transmembrane region" description="Helical" evidence="9">
    <location>
        <begin position="98"/>
        <end position="119"/>
    </location>
</feature>
<feature type="domain" description="CNNM transmembrane" evidence="11">
    <location>
        <begin position="1"/>
        <end position="202"/>
    </location>
</feature>
<evidence type="ECO:0000256" key="8">
    <source>
        <dbReference type="PROSITE-ProRule" id="PRU01193"/>
    </source>
</evidence>
<comment type="caution">
    <text evidence="12">The sequence shown here is derived from an EMBL/GenBank/DDBJ whole genome shotgun (WGS) entry which is preliminary data.</text>
</comment>
<evidence type="ECO:0000313" key="12">
    <source>
        <dbReference type="EMBL" id="TYR20170.1"/>
    </source>
</evidence>
<dbReference type="PROSITE" id="PS51846">
    <property type="entry name" value="CNNM"/>
    <property type="match status" value="1"/>
</dbReference>
<dbReference type="PANTHER" id="PTHR43099:SF5">
    <property type="entry name" value="HLYC_CORC FAMILY TRANSPORTER"/>
    <property type="match status" value="1"/>
</dbReference>
<comment type="subcellular location">
    <subcellularLocation>
        <location evidence="1">Cell membrane</location>
        <topology evidence="1">Multi-pass membrane protein</topology>
    </subcellularLocation>
</comment>
<evidence type="ECO:0000256" key="5">
    <source>
        <dbReference type="ARBA" id="ARBA00022989"/>
    </source>
</evidence>
<keyword evidence="6 8" id="KW-0472">Membrane</keyword>
<feature type="transmembrane region" description="Helical" evidence="9">
    <location>
        <begin position="6"/>
        <end position="28"/>
    </location>
</feature>
<feature type="transmembrane region" description="Helical" evidence="9">
    <location>
        <begin position="56"/>
        <end position="78"/>
    </location>
</feature>
<sequence length="344" mass="37262">MGDLWGILLAAFLILVNAFFVAVEFALISSRKDRLDSMIASGNQRAKKVRYAVEHLTIMLAGAQFGITIASVLLGMIGEPAIAHLIEAPLAALGLPESFVHPIGFTIALLLITMLHIVLGEMVPKNIALAGPETVGTYLVLPHLAFVKVTHPIMVVLNWIARTVLHALGVEQKDELDSTVSPHELANMIAESRSEGLIAADEADRISNALASSRRAMGEVLIPREDVYALPFGTSGPTVMEVHRAVVETGFSRFPVADSNGTWLGYVHVKDALDDFLADRDVAVPIRPLITVTSTQNFDLAMRAMRVNSSHVAAVVENGRTIGLVMLEDIIEELVGTVRDWTHD</sequence>
<evidence type="ECO:0000259" key="10">
    <source>
        <dbReference type="PROSITE" id="PS51371"/>
    </source>
</evidence>
<dbReference type="InterPro" id="IPR002550">
    <property type="entry name" value="CNNM"/>
</dbReference>
<evidence type="ECO:0000259" key="11">
    <source>
        <dbReference type="PROSITE" id="PS51846"/>
    </source>
</evidence>
<gene>
    <name evidence="12" type="ORF">FYJ87_04130</name>
</gene>
<dbReference type="AlphaFoldDB" id="A0A5D4G0T6"/>
<keyword evidence="5 8" id="KW-1133">Transmembrane helix</keyword>
<evidence type="ECO:0000313" key="13">
    <source>
        <dbReference type="Proteomes" id="UP000324726"/>
    </source>
</evidence>
<dbReference type="PANTHER" id="PTHR43099">
    <property type="entry name" value="UPF0053 PROTEIN YRKA"/>
    <property type="match status" value="1"/>
</dbReference>
<feature type="domain" description="CBS" evidence="10">
    <location>
        <begin position="285"/>
        <end position="344"/>
    </location>
</feature>
<evidence type="ECO:0000256" key="9">
    <source>
        <dbReference type="SAM" id="Phobius"/>
    </source>
</evidence>
<dbReference type="PROSITE" id="PS51371">
    <property type="entry name" value="CBS"/>
    <property type="match status" value="2"/>
</dbReference>
<dbReference type="EMBL" id="VSZI01000001">
    <property type="protein sequence ID" value="TYR20170.1"/>
    <property type="molecule type" value="Genomic_DNA"/>
</dbReference>